<reference evidence="1" key="2">
    <citation type="submission" date="2011-02" db="EMBL/GenBank/DDBJ databases">
        <authorList>
            <person name="MacLean D."/>
        </authorList>
    </citation>
    <scope>NUCLEOTIDE SEQUENCE</scope>
</reference>
<reference evidence="1" key="1">
    <citation type="journal article" date="2011" name="PLoS Biol.">
        <title>Gene gain and loss during evolution of obligate parasitism in the white rust pathogen of Arabidopsis thaliana.</title>
        <authorList>
            <person name="Kemen E."/>
            <person name="Gardiner A."/>
            <person name="Schultz-Larsen T."/>
            <person name="Kemen A.C."/>
            <person name="Balmuth A.L."/>
            <person name="Robert-Seilaniantz A."/>
            <person name="Bailey K."/>
            <person name="Holub E."/>
            <person name="Studholme D.J."/>
            <person name="Maclean D."/>
            <person name="Jones J.D."/>
        </authorList>
    </citation>
    <scope>NUCLEOTIDE SEQUENCE</scope>
</reference>
<evidence type="ECO:0000313" key="1">
    <source>
        <dbReference type="EMBL" id="CCA22120.1"/>
    </source>
</evidence>
<protein>
    <submittedName>
        <fullName evidence="1">AlNc14C144G7345 protein</fullName>
    </submittedName>
    <submittedName>
        <fullName evidence="2">AlNc14C192G8465 protein</fullName>
    </submittedName>
</protein>
<dbReference type="HOGENOM" id="CLU_2927383_0_0_1"/>
<accession>F0WLF7</accession>
<dbReference type="EMBL" id="FR824237">
    <property type="protein sequence ID" value="CCA23388.1"/>
    <property type="molecule type" value="Genomic_DNA"/>
</dbReference>
<dbReference type="AlphaFoldDB" id="F0WLF7"/>
<dbReference type="EMBL" id="FR824189">
    <property type="protein sequence ID" value="CCA22120.1"/>
    <property type="molecule type" value="Genomic_DNA"/>
</dbReference>
<sequence length="61" mass="7062">MFARLLLRGLVYLDKHSLFLSPGPVILLRLHFSMQSRANIKSVLNLSQKFAIKLYPDYQSI</sequence>
<proteinExistence type="predicted"/>
<evidence type="ECO:0000313" key="2">
    <source>
        <dbReference type="EMBL" id="CCA23388.1"/>
    </source>
</evidence>
<organism evidence="1">
    <name type="scientific">Albugo laibachii Nc14</name>
    <dbReference type="NCBI Taxonomy" id="890382"/>
    <lineage>
        <taxon>Eukaryota</taxon>
        <taxon>Sar</taxon>
        <taxon>Stramenopiles</taxon>
        <taxon>Oomycota</taxon>
        <taxon>Peronosporomycetes</taxon>
        <taxon>Albuginales</taxon>
        <taxon>Albuginaceae</taxon>
        <taxon>Albugo</taxon>
    </lineage>
</organism>
<name>F0WLF7_9STRA</name>
<gene>
    <name evidence="1" type="primary">AlNc14C144G7345</name>
    <name evidence="2" type="synonym">AlNc14C192G8465</name>
    <name evidence="1" type="ORF">ALNC14_082630</name>
    <name evidence="2" type="ORF">ALNC14_095320</name>
</gene>